<proteinExistence type="inferred from homology"/>
<dbReference type="NCBIfam" id="TIGR01766">
    <property type="entry name" value="IS200/IS605 family accessory protein TnpB-like domain"/>
    <property type="match status" value="1"/>
</dbReference>
<dbReference type="GO" id="GO:0003677">
    <property type="term" value="F:DNA binding"/>
    <property type="evidence" value="ECO:0007669"/>
    <property type="project" value="UniProtKB-KW"/>
</dbReference>
<dbReference type="RefSeq" id="WP_096206250.1">
    <property type="nucleotide sequence ID" value="NZ_FZMP01000186.1"/>
</dbReference>
<name>A0A284VQM4_9EURY</name>
<evidence type="ECO:0000259" key="8">
    <source>
        <dbReference type="Pfam" id="PF07282"/>
    </source>
</evidence>
<evidence type="ECO:0000256" key="4">
    <source>
        <dbReference type="ARBA" id="ARBA00022833"/>
    </source>
</evidence>
<dbReference type="GO" id="GO:0006310">
    <property type="term" value="P:DNA recombination"/>
    <property type="evidence" value="ECO:0007669"/>
    <property type="project" value="UniProtKB-KW"/>
</dbReference>
<dbReference type="Pfam" id="PF01385">
    <property type="entry name" value="OrfB_IS605"/>
    <property type="match status" value="1"/>
</dbReference>
<keyword evidence="11" id="KW-1185">Reference proteome</keyword>
<evidence type="ECO:0000256" key="1">
    <source>
        <dbReference type="ARBA" id="ARBA00008761"/>
    </source>
</evidence>
<evidence type="ECO:0000313" key="11">
    <source>
        <dbReference type="Proteomes" id="UP000218615"/>
    </source>
</evidence>
<dbReference type="Proteomes" id="UP000218615">
    <property type="component" value="Unassembled WGS sequence"/>
</dbReference>
<sequence length="426" mass="50119">MQLTEKICIHPTPEQEEVLWYLSEQCRQIYNFALAERRRAWELNNLRFDFQVFPWGKPEYICYFKQQNDLPELKEKYPRYSFVYSKVLQMVLRTLDADYKSFMTLRAKGDRDAQPPGFKGRKYFTTMIYNQSGYKIKDGRITITQFYRKDTPLTFDISKEYLKIYQISVFKDGNKYYLSIVHEVPEKPYMNNGFYQAIDLGITKTVTAINTQGKFFEATNPRPDKYWNPKVDAIQSRRDHCKKGSNKWKHLHEAMNKRKKKCSNQIKDSQHKLSRNMVDNTRANTVIIGDLDVKKMPKSKKATSGLNRSTQNNGYISRFVRFLTYKAELAGKKVTEIDERHTSKRCYVCGKEHDMPLWKRTMECDCGNVIDRDRNSAINIMLRFLSQNAMWTGYQQFVDNLRKTGPPVPIHVLAVHSQEAPCASVR</sequence>
<dbReference type="NCBIfam" id="NF040570">
    <property type="entry name" value="guided_TnpB"/>
    <property type="match status" value="1"/>
</dbReference>
<reference evidence="11" key="1">
    <citation type="submission" date="2017-06" db="EMBL/GenBank/DDBJ databases">
        <authorList>
            <person name="Cremers G."/>
        </authorList>
    </citation>
    <scope>NUCLEOTIDE SEQUENCE [LARGE SCALE GENOMIC DNA]</scope>
</reference>
<feature type="domain" description="Probable transposase IS891/IS1136/IS1341" evidence="7">
    <location>
        <begin position="190"/>
        <end position="298"/>
    </location>
</feature>
<evidence type="ECO:0000256" key="2">
    <source>
        <dbReference type="ARBA" id="ARBA00022578"/>
    </source>
</evidence>
<evidence type="ECO:0000313" key="10">
    <source>
        <dbReference type="EMBL" id="SNQ61584.1"/>
    </source>
</evidence>
<feature type="domain" description="Cas12f1-like TNB" evidence="8">
    <location>
        <begin position="318"/>
        <end position="380"/>
    </location>
</feature>
<protein>
    <submittedName>
        <fullName evidence="10">Transposase</fullName>
    </submittedName>
</protein>
<gene>
    <name evidence="10" type="primary">tnp</name>
    <name evidence="10" type="ORF">MNV_400005</name>
</gene>
<dbReference type="Pfam" id="PF07282">
    <property type="entry name" value="Cas12f1-like_TNB"/>
    <property type="match status" value="1"/>
</dbReference>
<keyword evidence="3" id="KW-0479">Metal-binding</keyword>
<evidence type="ECO:0000259" key="7">
    <source>
        <dbReference type="Pfam" id="PF01385"/>
    </source>
</evidence>
<dbReference type="InterPro" id="IPR010095">
    <property type="entry name" value="Cas12f1-like_TNB"/>
</dbReference>
<dbReference type="EMBL" id="FZMP01000186">
    <property type="protein sequence ID" value="SNQ61584.1"/>
    <property type="molecule type" value="Genomic_DNA"/>
</dbReference>
<dbReference type="GO" id="GO:0032196">
    <property type="term" value="P:transposition"/>
    <property type="evidence" value="ECO:0007669"/>
    <property type="project" value="UniProtKB-KW"/>
</dbReference>
<accession>A0A284VQM4</accession>
<evidence type="ECO:0000256" key="5">
    <source>
        <dbReference type="ARBA" id="ARBA00023125"/>
    </source>
</evidence>
<dbReference type="GO" id="GO:0046872">
    <property type="term" value="F:metal ion binding"/>
    <property type="evidence" value="ECO:0007669"/>
    <property type="project" value="UniProtKB-KW"/>
</dbReference>
<keyword evidence="5" id="KW-0238">DNA-binding</keyword>
<evidence type="ECO:0000256" key="6">
    <source>
        <dbReference type="ARBA" id="ARBA00023172"/>
    </source>
</evidence>
<dbReference type="AlphaFoldDB" id="A0A284VQM4"/>
<evidence type="ECO:0000256" key="3">
    <source>
        <dbReference type="ARBA" id="ARBA00022723"/>
    </source>
</evidence>
<comment type="similarity">
    <text evidence="1">In the C-terminal section; belongs to the transposase 35 family.</text>
</comment>
<keyword evidence="6" id="KW-0233">DNA recombination</keyword>
<keyword evidence="2" id="KW-0815">Transposition</keyword>
<dbReference type="InterPro" id="IPR021027">
    <property type="entry name" value="Transposase_put_HTH"/>
</dbReference>
<keyword evidence="4" id="KW-0862">Zinc</keyword>
<organism evidence="10 11">
    <name type="scientific">Candidatus Methanoperedens nitratireducens</name>
    <dbReference type="NCBI Taxonomy" id="1392998"/>
    <lineage>
        <taxon>Archaea</taxon>
        <taxon>Methanobacteriati</taxon>
        <taxon>Methanobacteriota</taxon>
        <taxon>Stenosarchaea group</taxon>
        <taxon>Methanomicrobia</taxon>
        <taxon>Methanosarcinales</taxon>
        <taxon>ANME-2 cluster</taxon>
        <taxon>Candidatus Methanoperedentaceae</taxon>
        <taxon>Candidatus Methanoperedens</taxon>
    </lineage>
</organism>
<feature type="domain" description="Transposase putative helix-turn-helix" evidence="9">
    <location>
        <begin position="1"/>
        <end position="44"/>
    </location>
</feature>
<dbReference type="InterPro" id="IPR001959">
    <property type="entry name" value="Transposase"/>
</dbReference>
<dbReference type="Pfam" id="PF12323">
    <property type="entry name" value="HTH_OrfB_IS605"/>
    <property type="match status" value="1"/>
</dbReference>
<evidence type="ECO:0000259" key="9">
    <source>
        <dbReference type="Pfam" id="PF12323"/>
    </source>
</evidence>